<evidence type="ECO:0000256" key="1">
    <source>
        <dbReference type="ARBA" id="ARBA00012486"/>
    </source>
</evidence>
<dbReference type="Pfam" id="PF00179">
    <property type="entry name" value="UQ_con"/>
    <property type="match status" value="1"/>
</dbReference>
<dbReference type="GO" id="GO:0005524">
    <property type="term" value="F:ATP binding"/>
    <property type="evidence" value="ECO:0007669"/>
    <property type="project" value="UniProtKB-KW"/>
</dbReference>
<dbReference type="InterPro" id="IPR016135">
    <property type="entry name" value="UBQ-conjugating_enzyme/RWD"/>
</dbReference>
<keyword evidence="3" id="KW-0547">Nucleotide-binding</keyword>
<dbReference type="InterPro" id="IPR023313">
    <property type="entry name" value="UBQ-conjugating_AS"/>
</dbReference>
<keyword evidence="5" id="KW-0067">ATP-binding</keyword>
<dbReference type="EC" id="2.3.2.23" evidence="1"/>
<feature type="domain" description="UBC core" evidence="6">
    <location>
        <begin position="2"/>
        <end position="153"/>
    </location>
</feature>
<name>A0A6C0BKY6_9ZZZZ</name>
<dbReference type="Gene3D" id="3.10.110.10">
    <property type="entry name" value="Ubiquitin Conjugating Enzyme"/>
    <property type="match status" value="1"/>
</dbReference>
<reference evidence="7" key="1">
    <citation type="journal article" date="2020" name="Nature">
        <title>Giant virus diversity and host interactions through global metagenomics.</title>
        <authorList>
            <person name="Schulz F."/>
            <person name="Roux S."/>
            <person name="Paez-Espino D."/>
            <person name="Jungbluth S."/>
            <person name="Walsh D.A."/>
            <person name="Denef V.J."/>
            <person name="McMahon K.D."/>
            <person name="Konstantinidis K.T."/>
            <person name="Eloe-Fadrosh E.A."/>
            <person name="Kyrpides N.C."/>
            <person name="Woyke T."/>
        </authorList>
    </citation>
    <scope>NUCLEOTIDE SEQUENCE</scope>
    <source>
        <strain evidence="7">GVMAG-M-3300014204-73</strain>
    </source>
</reference>
<protein>
    <recommendedName>
        <fullName evidence="1">E2 ubiquitin-conjugating enzyme</fullName>
        <ecNumber evidence="1">2.3.2.23</ecNumber>
    </recommendedName>
</protein>
<dbReference type="SUPFAM" id="SSF54495">
    <property type="entry name" value="UBC-like"/>
    <property type="match status" value="1"/>
</dbReference>
<sequence>MAAIRRLQKELEEIQDSSQKDSQNLIFSVSPVQNNLFEWAGYIFGPEGSPYQGGAFPLSIKFPTNYPFKPPEMMFKVPIYHPNISRSGLICLDILKHKWSPALSLSKVMFSLSSLLTDPNPDDPLAGDVAFVYKTNREQFNATARQWTQQYAQ</sequence>
<evidence type="ECO:0000259" key="6">
    <source>
        <dbReference type="PROSITE" id="PS50127"/>
    </source>
</evidence>
<evidence type="ECO:0000256" key="4">
    <source>
        <dbReference type="ARBA" id="ARBA00022786"/>
    </source>
</evidence>
<dbReference type="AlphaFoldDB" id="A0A6C0BKY6"/>
<organism evidence="7">
    <name type="scientific">viral metagenome</name>
    <dbReference type="NCBI Taxonomy" id="1070528"/>
    <lineage>
        <taxon>unclassified sequences</taxon>
        <taxon>metagenomes</taxon>
        <taxon>organismal metagenomes</taxon>
    </lineage>
</organism>
<dbReference type="SMART" id="SM00212">
    <property type="entry name" value="UBCc"/>
    <property type="match status" value="1"/>
</dbReference>
<dbReference type="PROSITE" id="PS50127">
    <property type="entry name" value="UBC_2"/>
    <property type="match status" value="1"/>
</dbReference>
<dbReference type="PROSITE" id="PS00183">
    <property type="entry name" value="UBC_1"/>
    <property type="match status" value="1"/>
</dbReference>
<dbReference type="InterPro" id="IPR000608">
    <property type="entry name" value="UBC"/>
</dbReference>
<keyword evidence="4" id="KW-0833">Ubl conjugation pathway</keyword>
<evidence type="ECO:0000256" key="3">
    <source>
        <dbReference type="ARBA" id="ARBA00022741"/>
    </source>
</evidence>
<dbReference type="PANTHER" id="PTHR24068">
    <property type="entry name" value="UBIQUITIN-CONJUGATING ENZYME E2"/>
    <property type="match status" value="1"/>
</dbReference>
<dbReference type="FunFam" id="3.10.110.10:FF:000060">
    <property type="entry name" value="Ubiquitin conjugating enzyme (UbcB)"/>
    <property type="match status" value="1"/>
</dbReference>
<evidence type="ECO:0000256" key="5">
    <source>
        <dbReference type="ARBA" id="ARBA00022840"/>
    </source>
</evidence>
<evidence type="ECO:0000256" key="2">
    <source>
        <dbReference type="ARBA" id="ARBA00022679"/>
    </source>
</evidence>
<keyword evidence="2" id="KW-0808">Transferase</keyword>
<dbReference type="EMBL" id="MN739178">
    <property type="protein sequence ID" value="QHS92334.1"/>
    <property type="molecule type" value="Genomic_DNA"/>
</dbReference>
<proteinExistence type="predicted"/>
<accession>A0A6C0BKY6</accession>
<dbReference type="GO" id="GO:0061631">
    <property type="term" value="F:ubiquitin conjugating enzyme activity"/>
    <property type="evidence" value="ECO:0007669"/>
    <property type="project" value="UniProtKB-EC"/>
</dbReference>
<evidence type="ECO:0000313" key="7">
    <source>
        <dbReference type="EMBL" id="QHS92334.1"/>
    </source>
</evidence>